<sequence>MCDRMKGNLRFIKQKYYEQGNKANRMLAIRLRKHQSSNIVQKLKSDQTIISKPNEIADRFANCYKTLCKNTQTCKDDNLFLNYLSKITFNTLPEISAKQLHQPIQEQEISAAISSLKSNKSPGPDGFINEFYKIVLKAYHHALQTETVAPSWNYITIVVIHKEDKDPTKCQSYKPISLLNKDLRILTTIIAKRVNEIITEIINPDKTGFITGRHYGDNVWGLLKMMSSYKTKPEQAMVLSLDAQKANDQVSWQYLEHTLQKFKLGKKFIRWIQILYSNPMAAVKVNGTMSNTFPLERGCRQRCSLSPLLFIISIELLAQLIMDKENIQGFTINREQHKHKHKTQPLLKELIGNYGHFSGYKVNIDKTLAIDICRNISQTFKDQSGLPCTYTDSIRLKLLGEQTRSNTSEY</sequence>
<evidence type="ECO:0000259" key="1">
    <source>
        <dbReference type="Pfam" id="PF00078"/>
    </source>
</evidence>
<evidence type="ECO:0000313" key="3">
    <source>
        <dbReference type="Proteomes" id="UP000261560"/>
    </source>
</evidence>
<dbReference type="Proteomes" id="UP000261560">
    <property type="component" value="Unplaced"/>
</dbReference>
<dbReference type="PANTHER" id="PTHR31635">
    <property type="entry name" value="REVERSE TRANSCRIPTASE DOMAIN-CONTAINING PROTEIN-RELATED"/>
    <property type="match status" value="1"/>
</dbReference>
<dbReference type="PANTHER" id="PTHR31635:SF196">
    <property type="entry name" value="REVERSE TRANSCRIPTASE DOMAIN-CONTAINING PROTEIN-RELATED"/>
    <property type="match status" value="1"/>
</dbReference>
<organism evidence="2 3">
    <name type="scientific">Oryzias melastigma</name>
    <name type="common">Marine medaka</name>
    <dbReference type="NCBI Taxonomy" id="30732"/>
    <lineage>
        <taxon>Eukaryota</taxon>
        <taxon>Metazoa</taxon>
        <taxon>Chordata</taxon>
        <taxon>Craniata</taxon>
        <taxon>Vertebrata</taxon>
        <taxon>Euteleostomi</taxon>
        <taxon>Actinopterygii</taxon>
        <taxon>Neopterygii</taxon>
        <taxon>Teleostei</taxon>
        <taxon>Neoteleostei</taxon>
        <taxon>Acanthomorphata</taxon>
        <taxon>Ovalentaria</taxon>
        <taxon>Atherinomorphae</taxon>
        <taxon>Beloniformes</taxon>
        <taxon>Adrianichthyidae</taxon>
        <taxon>Oryziinae</taxon>
        <taxon>Oryzias</taxon>
    </lineage>
</organism>
<protein>
    <recommendedName>
        <fullName evidence="1">Reverse transcriptase domain-containing protein</fullName>
    </recommendedName>
</protein>
<dbReference type="GeneTree" id="ENSGT00940000163630"/>
<proteinExistence type="predicted"/>
<accession>A0A3B3C2S0</accession>
<dbReference type="InterPro" id="IPR000477">
    <property type="entry name" value="RT_dom"/>
</dbReference>
<evidence type="ECO:0000313" key="2">
    <source>
        <dbReference type="Ensembl" id="ENSOMEP00000011879.1"/>
    </source>
</evidence>
<reference evidence="2" key="2">
    <citation type="submission" date="2025-09" db="UniProtKB">
        <authorList>
            <consortium name="Ensembl"/>
        </authorList>
    </citation>
    <scope>IDENTIFICATION</scope>
</reference>
<keyword evidence="3" id="KW-1185">Reference proteome</keyword>
<dbReference type="Ensembl" id="ENSOMET00000019095.1">
    <property type="protein sequence ID" value="ENSOMEP00000011879.1"/>
    <property type="gene ID" value="ENSOMEG00000013211.1"/>
</dbReference>
<name>A0A3B3C2S0_ORYME</name>
<reference evidence="2" key="1">
    <citation type="submission" date="2025-08" db="UniProtKB">
        <authorList>
            <consortium name="Ensembl"/>
        </authorList>
    </citation>
    <scope>IDENTIFICATION</scope>
</reference>
<feature type="domain" description="Reverse transcriptase" evidence="1">
    <location>
        <begin position="160"/>
        <end position="324"/>
    </location>
</feature>
<dbReference type="Pfam" id="PF00078">
    <property type="entry name" value="RVT_1"/>
    <property type="match status" value="1"/>
</dbReference>
<dbReference type="AlphaFoldDB" id="A0A3B3C2S0"/>
<dbReference type="PaxDb" id="30732-ENSOMEP00000011879"/>
<dbReference type="OMA" id="QNTRSIH"/>
<dbReference type="STRING" id="30732.ENSOMEP00000011879"/>
<dbReference type="CDD" id="cd01650">
    <property type="entry name" value="RT_nLTR_like"/>
    <property type="match status" value="1"/>
</dbReference>